<gene>
    <name evidence="3" type="ORF">NDU88_001507</name>
</gene>
<feature type="compositionally biased region" description="Low complexity" evidence="1">
    <location>
        <begin position="764"/>
        <end position="774"/>
    </location>
</feature>
<feature type="region of interest" description="Disordered" evidence="1">
    <location>
        <begin position="383"/>
        <end position="428"/>
    </location>
</feature>
<sequence length="845" mass="92104">MERTEDCGQQEAPGEGGEQTQGRSLGRGEGPEGQTEGTGAHEEGPAVQGDGPAAQGEGSAGKGSAGLAADGQVQAERGDGSTVPGEGPVVECDRPAAERKKTSQDVSALGDGPAAEGGELSAHQKVSPSQPEGPSGLGTDEGLELSTHHKVPASHGGGTPSQEFAVPREHPSGEIEGSAGEDKTVSPCNEAGPESTGSSQKASRDATLGRMRPPGKPPVLARSTPPIPYHEPPWAAVPPATAPYHLETLKNGVILSSLRLAGQTWFVFGRLPGCDVSMEHPSVSRYHAVLQYRGAAGPEAEQDRGFYMYDLGSTHGTFVNKKKIPPKTYCRLRVGHVLKLGGSTRLFILQGPEDDQESESELSVTQLIEARQRQQKLQEKMLGDDFDADPPEEEMETPNPESGPSNEGGCSWGMGDDAMEEEEEEVVEENPIMELQEEHEAYYVKDPKKALQGFLDREGEELECEYDDKGHNTWLCRIRLPVNDSLGNQLIAEATLAGKKKEAMAQCALEACRILDMRGLLRQEAVSRKRKSKNWEEEDFYDSDDDTFLDRTGAVEKKRIDRMKKAGCLEEKPETYDSLVSKLNEVKYELAEISEKLKPSRTGQSESAAQDSLDAFMREIRSGDALDSVTRKKLHMRSSELKKEQQRLEILIKMVKPTALPELTPQNATEKPKTLALPMFGAMKGGKKFKLKTGAIGNLPPQRTNLPGSLFNMKGGGSEPEEEEEEEEEDEVVKEEPEGKDIADRFQNSEMQLKVTEDLEKRLSPPSGQFSSSKSDVDTAIESKKVDNKAKELPVKKKKVYGPSRPPSNVLSKSYPEDDPDYCVWTPPAGQSGDGRTHLNEKYGY</sequence>
<evidence type="ECO:0000256" key="1">
    <source>
        <dbReference type="SAM" id="MobiDB-lite"/>
    </source>
</evidence>
<feature type="region of interest" description="Disordered" evidence="1">
    <location>
        <begin position="694"/>
        <end position="845"/>
    </location>
</feature>
<dbReference type="InterPro" id="IPR008984">
    <property type="entry name" value="SMAD_FHA_dom_sf"/>
</dbReference>
<dbReference type="PROSITE" id="PS50006">
    <property type="entry name" value="FHA_DOMAIN"/>
    <property type="match status" value="1"/>
</dbReference>
<dbReference type="PANTHER" id="PTHR23308">
    <property type="entry name" value="NUCLEAR INHIBITOR OF PROTEIN PHOSPHATASE-1"/>
    <property type="match status" value="1"/>
</dbReference>
<dbReference type="Gene3D" id="2.60.200.20">
    <property type="match status" value="1"/>
</dbReference>
<feature type="compositionally biased region" description="Acidic residues" evidence="1">
    <location>
        <begin position="719"/>
        <end position="733"/>
    </location>
</feature>
<feature type="compositionally biased region" description="Basic and acidic residues" evidence="1">
    <location>
        <begin position="775"/>
        <end position="795"/>
    </location>
</feature>
<name>A0AAV7R7B8_PLEWA</name>
<dbReference type="InterPro" id="IPR000253">
    <property type="entry name" value="FHA_dom"/>
</dbReference>
<evidence type="ECO:0000259" key="2">
    <source>
        <dbReference type="PROSITE" id="PS50006"/>
    </source>
</evidence>
<dbReference type="InterPro" id="IPR050923">
    <property type="entry name" value="Cell_Proc_Reg/RNA_Proc"/>
</dbReference>
<dbReference type="AlphaFoldDB" id="A0AAV7R7B8"/>
<proteinExistence type="predicted"/>
<dbReference type="CDD" id="cd22677">
    <property type="entry name" value="FHA_Kanadaptin"/>
    <property type="match status" value="1"/>
</dbReference>
<feature type="compositionally biased region" description="Basic and acidic residues" evidence="1">
    <location>
        <begin position="835"/>
        <end position="845"/>
    </location>
</feature>
<feature type="domain" description="FHA" evidence="2">
    <location>
        <begin position="266"/>
        <end position="324"/>
    </location>
</feature>
<evidence type="ECO:0000313" key="3">
    <source>
        <dbReference type="EMBL" id="KAJ1148679.1"/>
    </source>
</evidence>
<dbReference type="SUPFAM" id="SSF49879">
    <property type="entry name" value="SMAD/FHA domain"/>
    <property type="match status" value="1"/>
</dbReference>
<feature type="compositionally biased region" description="Acidic residues" evidence="1">
    <location>
        <begin position="417"/>
        <end position="428"/>
    </location>
</feature>
<reference evidence="3" key="1">
    <citation type="journal article" date="2022" name="bioRxiv">
        <title>Sequencing and chromosome-scale assembly of the giantPleurodeles waltlgenome.</title>
        <authorList>
            <person name="Brown T."/>
            <person name="Elewa A."/>
            <person name="Iarovenko S."/>
            <person name="Subramanian E."/>
            <person name="Araus A.J."/>
            <person name="Petzold A."/>
            <person name="Susuki M."/>
            <person name="Suzuki K.-i.T."/>
            <person name="Hayashi T."/>
            <person name="Toyoda A."/>
            <person name="Oliveira C."/>
            <person name="Osipova E."/>
            <person name="Leigh N.D."/>
            <person name="Simon A."/>
            <person name="Yun M.H."/>
        </authorList>
    </citation>
    <scope>NUCLEOTIDE SEQUENCE</scope>
    <source>
        <strain evidence="3">20211129_DDA</strain>
        <tissue evidence="3">Liver</tissue>
    </source>
</reference>
<accession>A0AAV7R7B8</accession>
<dbReference type="SMART" id="SM00240">
    <property type="entry name" value="FHA"/>
    <property type="match status" value="1"/>
</dbReference>
<feature type="region of interest" description="Disordered" evidence="1">
    <location>
        <begin position="1"/>
        <end position="221"/>
    </location>
</feature>
<organism evidence="3 4">
    <name type="scientific">Pleurodeles waltl</name>
    <name type="common">Iberian ribbed newt</name>
    <dbReference type="NCBI Taxonomy" id="8319"/>
    <lineage>
        <taxon>Eukaryota</taxon>
        <taxon>Metazoa</taxon>
        <taxon>Chordata</taxon>
        <taxon>Craniata</taxon>
        <taxon>Vertebrata</taxon>
        <taxon>Euteleostomi</taxon>
        <taxon>Amphibia</taxon>
        <taxon>Batrachia</taxon>
        <taxon>Caudata</taxon>
        <taxon>Salamandroidea</taxon>
        <taxon>Salamandridae</taxon>
        <taxon>Pleurodelinae</taxon>
        <taxon>Pleurodeles</taxon>
    </lineage>
</organism>
<dbReference type="CDD" id="cd19856">
    <property type="entry name" value="DSRM_Kanadaptin"/>
    <property type="match status" value="1"/>
</dbReference>
<dbReference type="Proteomes" id="UP001066276">
    <property type="component" value="Chromosome 5"/>
</dbReference>
<comment type="caution">
    <text evidence="3">The sequence shown here is derived from an EMBL/GenBank/DDBJ whole genome shotgun (WGS) entry which is preliminary data.</text>
</comment>
<evidence type="ECO:0000313" key="4">
    <source>
        <dbReference type="Proteomes" id="UP001066276"/>
    </source>
</evidence>
<dbReference type="Pfam" id="PF00498">
    <property type="entry name" value="FHA"/>
    <property type="match status" value="1"/>
</dbReference>
<protein>
    <recommendedName>
        <fullName evidence="2">FHA domain-containing protein</fullName>
    </recommendedName>
</protein>
<feature type="compositionally biased region" description="Basic and acidic residues" evidence="1">
    <location>
        <begin position="91"/>
        <end position="103"/>
    </location>
</feature>
<keyword evidence="4" id="KW-1185">Reference proteome</keyword>
<dbReference type="EMBL" id="JANPWB010000009">
    <property type="protein sequence ID" value="KAJ1148679.1"/>
    <property type="molecule type" value="Genomic_DNA"/>
</dbReference>
<feature type="compositionally biased region" description="Acidic residues" evidence="1">
    <location>
        <begin position="384"/>
        <end position="396"/>
    </location>
</feature>
<feature type="compositionally biased region" description="Basic and acidic residues" evidence="1">
    <location>
        <begin position="734"/>
        <end position="744"/>
    </location>
</feature>